<sequence>MSGASNAAAMVAALSSAAAGFTALSLAMDRHWEALHGRGNVPRDGQRRLLRWAGSGGLLISLLVCLFIWGAAQGWVAWAGVLTASAFALVLTLCYAAHAIVRIGWAAALVSVVALAAVLGLLR</sequence>
<evidence type="ECO:0000313" key="3">
    <source>
        <dbReference type="Proteomes" id="UP000184339"/>
    </source>
</evidence>
<protein>
    <recommendedName>
        <fullName evidence="4">DUF3325 domain-containing protein</fullName>
    </recommendedName>
</protein>
<proteinExistence type="predicted"/>
<gene>
    <name evidence="2" type="ORF">SAMN05192549_10220</name>
</gene>
<dbReference type="Pfam" id="PF11804">
    <property type="entry name" value="DUF3325"/>
    <property type="match status" value="1"/>
</dbReference>
<keyword evidence="1" id="KW-0472">Membrane</keyword>
<dbReference type="AlphaFoldDB" id="A0A1M7K995"/>
<feature type="transmembrane region" description="Helical" evidence="1">
    <location>
        <begin position="75"/>
        <end position="96"/>
    </location>
</feature>
<keyword evidence="1" id="KW-1133">Transmembrane helix</keyword>
<keyword evidence="3" id="KW-1185">Reference proteome</keyword>
<reference evidence="3" key="1">
    <citation type="submission" date="2016-11" db="EMBL/GenBank/DDBJ databases">
        <authorList>
            <person name="Varghese N."/>
            <person name="Submissions S."/>
        </authorList>
    </citation>
    <scope>NUCLEOTIDE SEQUENCE [LARGE SCALE GENOMIC DNA]</scope>
    <source>
        <strain evidence="3">Sac-22</strain>
    </source>
</reference>
<organism evidence="2 3">
    <name type="scientific">Duganella sacchari</name>
    <dbReference type="NCBI Taxonomy" id="551987"/>
    <lineage>
        <taxon>Bacteria</taxon>
        <taxon>Pseudomonadati</taxon>
        <taxon>Pseudomonadota</taxon>
        <taxon>Betaproteobacteria</taxon>
        <taxon>Burkholderiales</taxon>
        <taxon>Oxalobacteraceae</taxon>
        <taxon>Telluria group</taxon>
        <taxon>Duganella</taxon>
    </lineage>
</organism>
<dbReference type="InterPro" id="IPR021762">
    <property type="entry name" value="DUF3325"/>
</dbReference>
<feature type="transmembrane region" description="Helical" evidence="1">
    <location>
        <begin position="103"/>
        <end position="122"/>
    </location>
</feature>
<evidence type="ECO:0000313" key="2">
    <source>
        <dbReference type="EMBL" id="SHM61869.1"/>
    </source>
</evidence>
<accession>A0A1M7K995</accession>
<dbReference type="OrthoDB" id="8858882at2"/>
<name>A0A1M7K995_9BURK</name>
<keyword evidence="1" id="KW-0812">Transmembrane</keyword>
<dbReference type="STRING" id="551987.SAMN05192549_10220"/>
<feature type="transmembrane region" description="Helical" evidence="1">
    <location>
        <begin position="6"/>
        <end position="28"/>
    </location>
</feature>
<feature type="transmembrane region" description="Helical" evidence="1">
    <location>
        <begin position="49"/>
        <end position="69"/>
    </location>
</feature>
<evidence type="ECO:0000256" key="1">
    <source>
        <dbReference type="SAM" id="Phobius"/>
    </source>
</evidence>
<evidence type="ECO:0008006" key="4">
    <source>
        <dbReference type="Google" id="ProtNLM"/>
    </source>
</evidence>
<dbReference type="Proteomes" id="UP000184339">
    <property type="component" value="Unassembled WGS sequence"/>
</dbReference>
<dbReference type="EMBL" id="FRCX01000002">
    <property type="protein sequence ID" value="SHM61869.1"/>
    <property type="molecule type" value="Genomic_DNA"/>
</dbReference>
<dbReference type="RefSeq" id="WP_072781613.1">
    <property type="nucleotide sequence ID" value="NZ_FRCX01000002.1"/>
</dbReference>